<evidence type="ECO:0008006" key="4">
    <source>
        <dbReference type="Google" id="ProtNLM"/>
    </source>
</evidence>
<dbReference type="AlphaFoldDB" id="A0A5C2S748"/>
<keyword evidence="3" id="KW-1185">Reference proteome</keyword>
<dbReference type="Proteomes" id="UP000313359">
    <property type="component" value="Unassembled WGS sequence"/>
</dbReference>
<dbReference type="PANTHER" id="PTHR28630:SF3">
    <property type="entry name" value="PEROXIREDOXIN-LIKE 2C"/>
    <property type="match status" value="1"/>
</dbReference>
<dbReference type="OrthoDB" id="40334at2759"/>
<reference evidence="2" key="1">
    <citation type="journal article" date="2018" name="Genome Biol. Evol.">
        <title>Genomics and development of Lentinus tigrinus, a white-rot wood-decaying mushroom with dimorphic fruiting bodies.</title>
        <authorList>
            <person name="Wu B."/>
            <person name="Xu Z."/>
            <person name="Knudson A."/>
            <person name="Carlson A."/>
            <person name="Chen N."/>
            <person name="Kovaka S."/>
            <person name="LaButti K."/>
            <person name="Lipzen A."/>
            <person name="Pennachio C."/>
            <person name="Riley R."/>
            <person name="Schakwitz W."/>
            <person name="Umezawa K."/>
            <person name="Ohm R.A."/>
            <person name="Grigoriev I.V."/>
            <person name="Nagy L.G."/>
            <person name="Gibbons J."/>
            <person name="Hibbett D."/>
        </authorList>
    </citation>
    <scope>NUCLEOTIDE SEQUENCE [LARGE SCALE GENOMIC DNA]</scope>
    <source>
        <strain evidence="2">ALCF2SS1-6</strain>
    </source>
</reference>
<feature type="region of interest" description="Disordered" evidence="1">
    <location>
        <begin position="283"/>
        <end position="367"/>
    </location>
</feature>
<evidence type="ECO:0000313" key="2">
    <source>
        <dbReference type="EMBL" id="RPD59582.1"/>
    </source>
</evidence>
<evidence type="ECO:0000313" key="3">
    <source>
        <dbReference type="Proteomes" id="UP000313359"/>
    </source>
</evidence>
<organism evidence="2 3">
    <name type="scientific">Lentinus tigrinus ALCF2SS1-6</name>
    <dbReference type="NCBI Taxonomy" id="1328759"/>
    <lineage>
        <taxon>Eukaryota</taxon>
        <taxon>Fungi</taxon>
        <taxon>Dikarya</taxon>
        <taxon>Basidiomycota</taxon>
        <taxon>Agaricomycotina</taxon>
        <taxon>Agaricomycetes</taxon>
        <taxon>Polyporales</taxon>
        <taxon>Polyporaceae</taxon>
        <taxon>Lentinus</taxon>
    </lineage>
</organism>
<dbReference type="Pfam" id="PF13911">
    <property type="entry name" value="AhpC-TSA_2"/>
    <property type="match status" value="1"/>
</dbReference>
<proteinExistence type="predicted"/>
<evidence type="ECO:0000256" key="1">
    <source>
        <dbReference type="SAM" id="MobiDB-lite"/>
    </source>
</evidence>
<name>A0A5C2S748_9APHY</name>
<dbReference type="CDD" id="cd02970">
    <property type="entry name" value="PRX_like2"/>
    <property type="match status" value="1"/>
</dbReference>
<gene>
    <name evidence="2" type="ORF">L227DRAFT_503360</name>
</gene>
<protein>
    <recommendedName>
        <fullName evidence="4">AhpC-TSA-domain-containing protein</fullName>
    </recommendedName>
</protein>
<dbReference type="InterPro" id="IPR036249">
    <property type="entry name" value="Thioredoxin-like_sf"/>
</dbReference>
<sequence length="413" mass="46516">MSDSEAKPRARSANATRRQHREREEPSVVTFDEHAGLTKDQVQKAAALTVIAQNGIRVPFGDLFKDRKTIVVFIRHFWCAMCQDYMYSISRNVDFEALKRAGIDFVIIGNGSPNMIKSYRNIFRTPIPMYTDPTLRLYAALGMTLRTNDPGLDSEKGEYVRHGVIGGIAMVVRNALRVGMPVWERGGDATQLGGEFVIGPGFNCSYAHRMTTTRSHAPIREVLRAAGYHRAVSAAVAQEGINAAEEDAWMEERRRSLARMRARKEKRREFGTPAGNAAELYEPELGYGSDTGSGSVSANGSWVSTVEKEMPSRPHPRERSHGSNNRTRERRGKKGLHISNPDIHEHDVHEHPRERHEHHKEHSGGRVHVARHEADRVEWSGGSPTLTYINEYGRREDGYQTEDGTLAYTYRQG</sequence>
<dbReference type="STRING" id="1328759.A0A5C2S748"/>
<dbReference type="PANTHER" id="PTHR28630">
    <property type="match status" value="1"/>
</dbReference>
<feature type="compositionally biased region" description="Basic and acidic residues" evidence="1">
    <location>
        <begin position="342"/>
        <end position="367"/>
    </location>
</feature>
<dbReference type="SUPFAM" id="SSF52833">
    <property type="entry name" value="Thioredoxin-like"/>
    <property type="match status" value="1"/>
</dbReference>
<feature type="region of interest" description="Disordered" evidence="1">
    <location>
        <begin position="1"/>
        <end position="27"/>
    </location>
</feature>
<dbReference type="InterPro" id="IPR032801">
    <property type="entry name" value="PXL2A/B/C"/>
</dbReference>
<feature type="compositionally biased region" description="Basic and acidic residues" evidence="1">
    <location>
        <begin position="306"/>
        <end position="321"/>
    </location>
</feature>
<accession>A0A5C2S748</accession>
<dbReference type="Gene3D" id="3.40.30.10">
    <property type="entry name" value="Glutaredoxin"/>
    <property type="match status" value="1"/>
</dbReference>
<feature type="compositionally biased region" description="Polar residues" evidence="1">
    <location>
        <begin position="290"/>
        <end position="304"/>
    </location>
</feature>
<dbReference type="EMBL" id="ML122269">
    <property type="protein sequence ID" value="RPD59582.1"/>
    <property type="molecule type" value="Genomic_DNA"/>
</dbReference>